<dbReference type="GO" id="GO:0002949">
    <property type="term" value="P:tRNA threonylcarbamoyladenosine modification"/>
    <property type="evidence" value="ECO:0007669"/>
    <property type="project" value="TreeGrafter"/>
</dbReference>
<dbReference type="SUPFAM" id="SSF143870">
    <property type="entry name" value="PF0523-like"/>
    <property type="match status" value="1"/>
</dbReference>
<evidence type="ECO:0000256" key="4">
    <source>
        <dbReference type="ARBA" id="ARBA00023242"/>
    </source>
</evidence>
<comment type="subcellular location">
    <subcellularLocation>
        <location evidence="1">Nucleus</location>
    </subcellularLocation>
</comment>
<organism evidence="6">
    <name type="scientific">Auxenochlorella protothecoides</name>
    <name type="common">Green microalga</name>
    <name type="synonym">Chlorella protothecoides</name>
    <dbReference type="NCBI Taxonomy" id="3075"/>
    <lineage>
        <taxon>Eukaryota</taxon>
        <taxon>Viridiplantae</taxon>
        <taxon>Chlorophyta</taxon>
        <taxon>core chlorophytes</taxon>
        <taxon>Trebouxiophyceae</taxon>
        <taxon>Chlorellales</taxon>
        <taxon>Chlorellaceae</taxon>
        <taxon>Auxenochlorella</taxon>
    </lineage>
</organism>
<sequence>MAPMEELSFEDFPGTTLRVWLFTNVTNSKDVQAAMLEGTLEYEAAIMNAAVVPSLFAVHLAAHHALLSKQRGSLRTRSLHSELVCNLSGSKHIAESLQRFGVTEASQHLLVAIFDARIGIEDQLMSLVQGECQHSKEALGSITDMGLLKKYFKCSDTELAMSSLEDIITCQMAARDL</sequence>
<dbReference type="GO" id="GO:0000408">
    <property type="term" value="C:EKC/KEOPS complex"/>
    <property type="evidence" value="ECO:0007669"/>
    <property type="project" value="TreeGrafter"/>
</dbReference>
<evidence type="ECO:0000256" key="5">
    <source>
        <dbReference type="RuleBase" id="RU004398"/>
    </source>
</evidence>
<protein>
    <recommendedName>
        <fullName evidence="7">EKC/KEOPS complex subunit Tprkb</fullName>
    </recommendedName>
</protein>
<evidence type="ECO:0000313" key="6">
    <source>
        <dbReference type="EMBL" id="JAT75767.1"/>
    </source>
</evidence>
<dbReference type="AlphaFoldDB" id="A0A1D2A996"/>
<dbReference type="PANTHER" id="PTHR15840:SF10">
    <property type="entry name" value="EKC_KEOPS COMPLEX SUBUNIT TPRKB"/>
    <property type="match status" value="1"/>
</dbReference>
<dbReference type="Gene3D" id="3.30.2380.10">
    <property type="entry name" value="CGI121/TPRKB"/>
    <property type="match status" value="1"/>
</dbReference>
<reference evidence="6" key="1">
    <citation type="submission" date="2015-08" db="EMBL/GenBank/DDBJ databases">
        <authorList>
            <person name="Babu N.S."/>
            <person name="Beckwith C.J."/>
            <person name="Beseler K.G."/>
            <person name="Brison A."/>
            <person name="Carone J.V."/>
            <person name="Caskin T.P."/>
            <person name="Diamond M."/>
            <person name="Durham M.E."/>
            <person name="Foxe J.M."/>
            <person name="Go M."/>
            <person name="Henderson B.A."/>
            <person name="Jones I.B."/>
            <person name="McGettigan J.A."/>
            <person name="Micheletti S.J."/>
            <person name="Nasrallah M.E."/>
            <person name="Ortiz D."/>
            <person name="Piller C.R."/>
            <person name="Privatt S.R."/>
            <person name="Schneider S.L."/>
            <person name="Sharp S."/>
            <person name="Smith T.C."/>
            <person name="Stanton J.D."/>
            <person name="Ullery H.E."/>
            <person name="Wilson R.J."/>
            <person name="Serrano M.G."/>
            <person name="Buck G."/>
            <person name="Lee V."/>
            <person name="Wang Y."/>
            <person name="Carvalho R."/>
            <person name="Voegtly L."/>
            <person name="Shi R."/>
            <person name="Duckworth R."/>
            <person name="Johnson A."/>
            <person name="Loviza R."/>
            <person name="Walstead R."/>
            <person name="Shah Z."/>
            <person name="Kiflezghi M."/>
            <person name="Wade K."/>
            <person name="Ball S.L."/>
            <person name="Bradley K.W."/>
            <person name="Asai D.J."/>
            <person name="Bowman C.A."/>
            <person name="Russell D.A."/>
            <person name="Pope W.H."/>
            <person name="Jacobs-Sera D."/>
            <person name="Hendrix R.W."/>
            <person name="Hatfull G.F."/>
        </authorList>
    </citation>
    <scope>NUCLEOTIDE SEQUENCE</scope>
</reference>
<keyword evidence="4 5" id="KW-0539">Nucleus</keyword>
<evidence type="ECO:0000256" key="1">
    <source>
        <dbReference type="ARBA" id="ARBA00004123"/>
    </source>
</evidence>
<accession>A0A1D2A996</accession>
<evidence type="ECO:0000256" key="2">
    <source>
        <dbReference type="ARBA" id="ARBA00005546"/>
    </source>
</evidence>
<comment type="similarity">
    <text evidence="2 5">Belongs to the CGI121/TPRKB family.</text>
</comment>
<dbReference type="Pfam" id="PF08617">
    <property type="entry name" value="CGI-121"/>
    <property type="match status" value="1"/>
</dbReference>
<gene>
    <name evidence="6" type="ORF">g.44974</name>
</gene>
<dbReference type="NCBIfam" id="NF011465">
    <property type="entry name" value="PRK14886.1-1"/>
    <property type="match status" value="1"/>
</dbReference>
<name>A0A1D2A996_AUXPR</name>
<dbReference type="PANTHER" id="PTHR15840">
    <property type="entry name" value="CGI-121 FAMILY MEMBER"/>
    <property type="match status" value="1"/>
</dbReference>
<dbReference type="GO" id="GO:0005829">
    <property type="term" value="C:cytosol"/>
    <property type="evidence" value="ECO:0007669"/>
    <property type="project" value="TreeGrafter"/>
</dbReference>
<dbReference type="InterPro" id="IPR013926">
    <property type="entry name" value="CGI121/TPRKB"/>
</dbReference>
<dbReference type="InterPro" id="IPR036504">
    <property type="entry name" value="CGI121/TPRKB_sf"/>
</dbReference>
<proteinExistence type="inferred from homology"/>
<keyword evidence="3" id="KW-0819">tRNA processing</keyword>
<evidence type="ECO:0008006" key="7">
    <source>
        <dbReference type="Google" id="ProtNLM"/>
    </source>
</evidence>
<dbReference type="GO" id="GO:0005634">
    <property type="term" value="C:nucleus"/>
    <property type="evidence" value="ECO:0007669"/>
    <property type="project" value="UniProtKB-SubCell"/>
</dbReference>
<dbReference type="EMBL" id="GDKF01002855">
    <property type="protein sequence ID" value="JAT75767.1"/>
    <property type="molecule type" value="Transcribed_RNA"/>
</dbReference>
<evidence type="ECO:0000256" key="3">
    <source>
        <dbReference type="ARBA" id="ARBA00022694"/>
    </source>
</evidence>